<dbReference type="InterPro" id="IPR013324">
    <property type="entry name" value="RNA_pol_sigma_r3/r4-like"/>
</dbReference>
<dbReference type="InterPro" id="IPR007627">
    <property type="entry name" value="RNA_pol_sigma70_r2"/>
</dbReference>
<organism evidence="7 8">
    <name type="scientific">Negadavirga shengliensis</name>
    <dbReference type="NCBI Taxonomy" id="1389218"/>
    <lineage>
        <taxon>Bacteria</taxon>
        <taxon>Pseudomonadati</taxon>
        <taxon>Bacteroidota</taxon>
        <taxon>Cytophagia</taxon>
        <taxon>Cytophagales</taxon>
        <taxon>Cyclobacteriaceae</taxon>
        <taxon>Negadavirga</taxon>
    </lineage>
</organism>
<reference evidence="8" key="1">
    <citation type="journal article" date="2019" name="Int. J. Syst. Evol. Microbiol.">
        <title>The Global Catalogue of Microorganisms (GCM) 10K type strain sequencing project: providing services to taxonomists for standard genome sequencing and annotation.</title>
        <authorList>
            <consortium name="The Broad Institute Genomics Platform"/>
            <consortium name="The Broad Institute Genome Sequencing Center for Infectious Disease"/>
            <person name="Wu L."/>
            <person name="Ma J."/>
        </authorList>
    </citation>
    <scope>NUCLEOTIDE SEQUENCE [LARGE SCALE GENOMIC DNA]</scope>
    <source>
        <strain evidence="8">CGMCC 4.7466</strain>
    </source>
</reference>
<dbReference type="Proteomes" id="UP001595818">
    <property type="component" value="Unassembled WGS sequence"/>
</dbReference>
<dbReference type="InterPro" id="IPR036388">
    <property type="entry name" value="WH-like_DNA-bd_sf"/>
</dbReference>
<dbReference type="Pfam" id="PF04542">
    <property type="entry name" value="Sigma70_r2"/>
    <property type="match status" value="1"/>
</dbReference>
<evidence type="ECO:0000259" key="5">
    <source>
        <dbReference type="Pfam" id="PF04542"/>
    </source>
</evidence>
<dbReference type="EMBL" id="JBHSJJ010000005">
    <property type="protein sequence ID" value="MFC4872123.1"/>
    <property type="molecule type" value="Genomic_DNA"/>
</dbReference>
<feature type="domain" description="RNA polymerase sigma-70 region 2" evidence="5">
    <location>
        <begin position="27"/>
        <end position="94"/>
    </location>
</feature>
<dbReference type="InterPro" id="IPR013325">
    <property type="entry name" value="RNA_pol_sigma_r2"/>
</dbReference>
<evidence type="ECO:0000256" key="4">
    <source>
        <dbReference type="ARBA" id="ARBA00023163"/>
    </source>
</evidence>
<dbReference type="NCBIfam" id="TIGR02985">
    <property type="entry name" value="Sig70_bacteroi1"/>
    <property type="match status" value="1"/>
</dbReference>
<dbReference type="Gene3D" id="1.10.10.10">
    <property type="entry name" value="Winged helix-like DNA-binding domain superfamily/Winged helix DNA-binding domain"/>
    <property type="match status" value="1"/>
</dbReference>
<evidence type="ECO:0000256" key="2">
    <source>
        <dbReference type="ARBA" id="ARBA00023015"/>
    </source>
</evidence>
<dbReference type="InterPro" id="IPR014284">
    <property type="entry name" value="RNA_pol_sigma-70_dom"/>
</dbReference>
<proteinExistence type="inferred from homology"/>
<accession>A0ABV9T0Y8</accession>
<evidence type="ECO:0000256" key="3">
    <source>
        <dbReference type="ARBA" id="ARBA00023082"/>
    </source>
</evidence>
<dbReference type="PANTHER" id="PTHR43133">
    <property type="entry name" value="RNA POLYMERASE ECF-TYPE SIGMA FACTO"/>
    <property type="match status" value="1"/>
</dbReference>
<evidence type="ECO:0000313" key="7">
    <source>
        <dbReference type="EMBL" id="MFC4872123.1"/>
    </source>
</evidence>
<keyword evidence="4" id="KW-0804">Transcription</keyword>
<comment type="caution">
    <text evidence="7">The sequence shown here is derived from an EMBL/GenBank/DDBJ whole genome shotgun (WGS) entry which is preliminary data.</text>
</comment>
<dbReference type="RefSeq" id="WP_377064242.1">
    <property type="nucleotide sequence ID" value="NZ_JBHSJJ010000005.1"/>
</dbReference>
<name>A0ABV9T0Y8_9BACT</name>
<gene>
    <name evidence="7" type="ORF">ACFPFU_10520</name>
</gene>
<evidence type="ECO:0000313" key="8">
    <source>
        <dbReference type="Proteomes" id="UP001595818"/>
    </source>
</evidence>
<dbReference type="PANTHER" id="PTHR43133:SF46">
    <property type="entry name" value="RNA POLYMERASE SIGMA-70 FACTOR ECF SUBFAMILY"/>
    <property type="match status" value="1"/>
</dbReference>
<feature type="domain" description="RNA polymerase sigma factor 70 region 4 type 2" evidence="6">
    <location>
        <begin position="125"/>
        <end position="172"/>
    </location>
</feature>
<evidence type="ECO:0000259" key="6">
    <source>
        <dbReference type="Pfam" id="PF08281"/>
    </source>
</evidence>
<dbReference type="Gene3D" id="1.10.1740.10">
    <property type="match status" value="1"/>
</dbReference>
<dbReference type="Pfam" id="PF08281">
    <property type="entry name" value="Sigma70_r4_2"/>
    <property type="match status" value="1"/>
</dbReference>
<comment type="similarity">
    <text evidence="1">Belongs to the sigma-70 factor family. ECF subfamily.</text>
</comment>
<dbReference type="SUPFAM" id="SSF88659">
    <property type="entry name" value="Sigma3 and sigma4 domains of RNA polymerase sigma factors"/>
    <property type="match status" value="1"/>
</dbReference>
<sequence>MNSKQPISEKDLVIRLKAGDEKSFALLYDAYKGKLYGNLLRLVKDEEIARELMQDVFVKLWQKRDELDPEKSIGAFLFRVAENKAIDFFRKAARDRKLEAMLVAVATEHYSHIEEGIYQKETMASLEQAIKKLPPQRQRIFRLIKLEGKTYDEVGQLLGLTRSTINDHIVKATRSVKEQLFLSGDFVKGLVVVAFVELL</sequence>
<evidence type="ECO:0000256" key="1">
    <source>
        <dbReference type="ARBA" id="ARBA00010641"/>
    </source>
</evidence>
<dbReference type="SUPFAM" id="SSF88946">
    <property type="entry name" value="Sigma2 domain of RNA polymerase sigma factors"/>
    <property type="match status" value="1"/>
</dbReference>
<dbReference type="CDD" id="cd06171">
    <property type="entry name" value="Sigma70_r4"/>
    <property type="match status" value="1"/>
</dbReference>
<dbReference type="NCBIfam" id="TIGR02937">
    <property type="entry name" value="sigma70-ECF"/>
    <property type="match status" value="1"/>
</dbReference>
<dbReference type="InterPro" id="IPR013249">
    <property type="entry name" value="RNA_pol_sigma70_r4_t2"/>
</dbReference>
<keyword evidence="2" id="KW-0805">Transcription regulation</keyword>
<dbReference type="InterPro" id="IPR014327">
    <property type="entry name" value="RNA_pol_sigma70_bacteroid"/>
</dbReference>
<dbReference type="InterPro" id="IPR039425">
    <property type="entry name" value="RNA_pol_sigma-70-like"/>
</dbReference>
<keyword evidence="3" id="KW-0731">Sigma factor</keyword>
<keyword evidence="8" id="KW-1185">Reference proteome</keyword>
<protein>
    <submittedName>
        <fullName evidence="7">RNA polymerase sigma factor</fullName>
    </submittedName>
</protein>